<dbReference type="Proteomes" id="UP001195483">
    <property type="component" value="Unassembled WGS sequence"/>
</dbReference>
<organism evidence="2 3">
    <name type="scientific">Potamilus streckersoni</name>
    <dbReference type="NCBI Taxonomy" id="2493646"/>
    <lineage>
        <taxon>Eukaryota</taxon>
        <taxon>Metazoa</taxon>
        <taxon>Spiralia</taxon>
        <taxon>Lophotrochozoa</taxon>
        <taxon>Mollusca</taxon>
        <taxon>Bivalvia</taxon>
        <taxon>Autobranchia</taxon>
        <taxon>Heteroconchia</taxon>
        <taxon>Palaeoheterodonta</taxon>
        <taxon>Unionida</taxon>
        <taxon>Unionoidea</taxon>
        <taxon>Unionidae</taxon>
        <taxon>Ambleminae</taxon>
        <taxon>Lampsilini</taxon>
        <taxon>Potamilus</taxon>
    </lineage>
</organism>
<evidence type="ECO:0000256" key="1">
    <source>
        <dbReference type="SAM" id="MobiDB-lite"/>
    </source>
</evidence>
<proteinExistence type="predicted"/>
<evidence type="ECO:0000313" key="3">
    <source>
        <dbReference type="Proteomes" id="UP001195483"/>
    </source>
</evidence>
<reference evidence="2" key="2">
    <citation type="journal article" date="2021" name="Genome Biol. Evol.">
        <title>Developing a high-quality reference genome for a parasitic bivalve with doubly uniparental inheritance (Bivalvia: Unionida).</title>
        <authorList>
            <person name="Smith C.H."/>
        </authorList>
    </citation>
    <scope>NUCLEOTIDE SEQUENCE</scope>
    <source>
        <strain evidence="2">CHS0354</strain>
        <tissue evidence="2">Mantle</tissue>
    </source>
</reference>
<dbReference type="AlphaFoldDB" id="A0AAE0RQD6"/>
<keyword evidence="3" id="KW-1185">Reference proteome</keyword>
<accession>A0AAE0RQD6</accession>
<dbReference type="EMBL" id="JAEAOA010001696">
    <property type="protein sequence ID" value="KAK3577687.1"/>
    <property type="molecule type" value="Genomic_DNA"/>
</dbReference>
<protein>
    <submittedName>
        <fullName evidence="2">Uncharacterized protein</fullName>
    </submittedName>
</protein>
<name>A0AAE0RQD6_9BIVA</name>
<comment type="caution">
    <text evidence="2">The sequence shown here is derived from an EMBL/GenBank/DDBJ whole genome shotgun (WGS) entry which is preliminary data.</text>
</comment>
<feature type="compositionally biased region" description="Polar residues" evidence="1">
    <location>
        <begin position="33"/>
        <end position="54"/>
    </location>
</feature>
<reference evidence="2" key="1">
    <citation type="journal article" date="2021" name="Genome Biol. Evol.">
        <title>A High-Quality Reference Genome for a Parasitic Bivalve with Doubly Uniparental Inheritance (Bivalvia: Unionida).</title>
        <authorList>
            <person name="Smith C.H."/>
        </authorList>
    </citation>
    <scope>NUCLEOTIDE SEQUENCE</scope>
    <source>
        <strain evidence="2">CHS0354</strain>
    </source>
</reference>
<gene>
    <name evidence="2" type="ORF">CHS0354_028405</name>
</gene>
<feature type="region of interest" description="Disordered" evidence="1">
    <location>
        <begin position="24"/>
        <end position="54"/>
    </location>
</feature>
<sequence length="121" mass="13725">MPNIYERTVRLEGRISKEEAVKRLNSAAKPATSEPQVETDQDKITPSTSTTEVNPVLTQDEIDIITSDEGHQIGNPLSDAKGEETRELFNVESLTWETVNRKRRIRSLNENEDRMEISGNQ</sequence>
<evidence type="ECO:0000313" key="2">
    <source>
        <dbReference type="EMBL" id="KAK3577687.1"/>
    </source>
</evidence>
<reference evidence="2" key="3">
    <citation type="submission" date="2023-05" db="EMBL/GenBank/DDBJ databases">
        <authorList>
            <person name="Smith C.H."/>
        </authorList>
    </citation>
    <scope>NUCLEOTIDE SEQUENCE</scope>
    <source>
        <strain evidence="2">CHS0354</strain>
        <tissue evidence="2">Mantle</tissue>
    </source>
</reference>